<accession>A0A928KTB8</accession>
<dbReference type="InterPro" id="IPR010982">
    <property type="entry name" value="Lambda_DNA-bd_dom_sf"/>
</dbReference>
<feature type="domain" description="HTH cro/C1-type" evidence="2">
    <location>
        <begin position="11"/>
        <end position="65"/>
    </location>
</feature>
<dbReference type="CDD" id="cd00093">
    <property type="entry name" value="HTH_XRE"/>
    <property type="match status" value="1"/>
</dbReference>
<dbReference type="AlphaFoldDB" id="A0A928KTB8"/>
<evidence type="ECO:0000313" key="3">
    <source>
        <dbReference type="EMBL" id="MBE6833643.1"/>
    </source>
</evidence>
<evidence type="ECO:0000256" key="1">
    <source>
        <dbReference type="ARBA" id="ARBA00023125"/>
    </source>
</evidence>
<dbReference type="Gene3D" id="1.10.260.40">
    <property type="entry name" value="lambda repressor-like DNA-binding domains"/>
    <property type="match status" value="1"/>
</dbReference>
<dbReference type="SMART" id="SM00530">
    <property type="entry name" value="HTH_XRE"/>
    <property type="match status" value="1"/>
</dbReference>
<gene>
    <name evidence="3" type="ORF">E7512_08700</name>
</gene>
<dbReference type="SUPFAM" id="SSF47413">
    <property type="entry name" value="lambda repressor-like DNA-binding domains"/>
    <property type="match status" value="1"/>
</dbReference>
<evidence type="ECO:0000313" key="4">
    <source>
        <dbReference type="Proteomes" id="UP000754750"/>
    </source>
</evidence>
<protein>
    <submittedName>
        <fullName evidence="3">Helix-turn-helix transcriptional regulator</fullName>
    </submittedName>
</protein>
<dbReference type="PANTHER" id="PTHR46558">
    <property type="entry name" value="TRACRIPTIONAL REGULATORY PROTEIN-RELATED-RELATED"/>
    <property type="match status" value="1"/>
</dbReference>
<dbReference type="PANTHER" id="PTHR46558:SF11">
    <property type="entry name" value="HTH-TYPE TRANSCRIPTIONAL REGULATOR XRE"/>
    <property type="match status" value="1"/>
</dbReference>
<sequence>MVDYLDIGKRIRRTRTAKGITQEKLAELISTGTTHVSHIETGNTIPSLKTFIAIVNALEVSPDELLCGNIDQSAYVFQNEISKLTADCSPKEIRVIAETITSMKTSLRKAFGKP</sequence>
<organism evidence="3 4">
    <name type="scientific">Faecalispora sporosphaeroides</name>
    <dbReference type="NCBI Taxonomy" id="1549"/>
    <lineage>
        <taxon>Bacteria</taxon>
        <taxon>Bacillati</taxon>
        <taxon>Bacillota</taxon>
        <taxon>Clostridia</taxon>
        <taxon>Eubacteriales</taxon>
        <taxon>Oscillospiraceae</taxon>
        <taxon>Faecalispora</taxon>
    </lineage>
</organism>
<evidence type="ECO:0000259" key="2">
    <source>
        <dbReference type="PROSITE" id="PS50943"/>
    </source>
</evidence>
<comment type="caution">
    <text evidence="3">The sequence shown here is derived from an EMBL/GenBank/DDBJ whole genome shotgun (WGS) entry which is preliminary data.</text>
</comment>
<proteinExistence type="predicted"/>
<dbReference type="InterPro" id="IPR001387">
    <property type="entry name" value="Cro/C1-type_HTH"/>
</dbReference>
<dbReference type="Pfam" id="PF01381">
    <property type="entry name" value="HTH_3"/>
    <property type="match status" value="1"/>
</dbReference>
<name>A0A928KTB8_9FIRM</name>
<keyword evidence="1" id="KW-0238">DNA-binding</keyword>
<dbReference type="RefSeq" id="WP_326840451.1">
    <property type="nucleotide sequence ID" value="NZ_SVNY01000004.1"/>
</dbReference>
<reference evidence="3" key="1">
    <citation type="submission" date="2019-04" db="EMBL/GenBank/DDBJ databases">
        <title>Evolution of Biomass-Degrading Anaerobic Consortia Revealed by Metagenomics.</title>
        <authorList>
            <person name="Peng X."/>
        </authorList>
    </citation>
    <scope>NUCLEOTIDE SEQUENCE</scope>
    <source>
        <strain evidence="3">SIG551</strain>
    </source>
</reference>
<dbReference type="Proteomes" id="UP000754750">
    <property type="component" value="Unassembled WGS sequence"/>
</dbReference>
<dbReference type="GO" id="GO:0003677">
    <property type="term" value="F:DNA binding"/>
    <property type="evidence" value="ECO:0007669"/>
    <property type="project" value="UniProtKB-KW"/>
</dbReference>
<dbReference type="PROSITE" id="PS50943">
    <property type="entry name" value="HTH_CROC1"/>
    <property type="match status" value="1"/>
</dbReference>
<dbReference type="EMBL" id="SVNY01000004">
    <property type="protein sequence ID" value="MBE6833643.1"/>
    <property type="molecule type" value="Genomic_DNA"/>
</dbReference>